<organism evidence="1 2">
    <name type="scientific">Streptococcus salivarius</name>
    <dbReference type="NCBI Taxonomy" id="1304"/>
    <lineage>
        <taxon>Bacteria</taxon>
        <taxon>Bacillati</taxon>
        <taxon>Bacillota</taxon>
        <taxon>Bacilli</taxon>
        <taxon>Lactobacillales</taxon>
        <taxon>Streptococcaceae</taxon>
        <taxon>Streptococcus</taxon>
    </lineage>
</organism>
<evidence type="ECO:0000313" key="2">
    <source>
        <dbReference type="Proteomes" id="UP000516705"/>
    </source>
</evidence>
<gene>
    <name evidence="1" type="ORF">HRE60_10645</name>
</gene>
<dbReference type="Proteomes" id="UP000516705">
    <property type="component" value="Plasmid pIKMIN-B502"/>
</dbReference>
<dbReference type="AlphaFoldDB" id="A0A7L6WRV8"/>
<dbReference type="EMBL" id="CP054155">
    <property type="protein sequence ID" value="QMI52134.1"/>
    <property type="molecule type" value="Genomic_DNA"/>
</dbReference>
<accession>A0A7L6WRV8</accession>
<reference evidence="1 2" key="1">
    <citation type="journal article" date="2020" name="Microbiol. Resour. Announc.">
        <title>Complete Genome Sequence of Streptococcus salivarius DB-B5, a Novel Probiotic Candidate Isolated from the Supragingival Plaque of a Healthy Female Subject.</title>
        <authorList>
            <person name="Fields F.R."/>
            <person name="Li X."/>
            <person name="Navarre W.W."/>
            <person name="Naito M."/>
        </authorList>
    </citation>
    <scope>NUCLEOTIDE SEQUENCE [LARGE SCALE GENOMIC DNA]</scope>
    <source>
        <strain evidence="1 2">DB-B5</strain>
        <plasmid evidence="1 2">pIKMIN-B502</plasmid>
    </source>
</reference>
<protein>
    <submittedName>
        <fullName evidence="1">Uncharacterized protein</fullName>
    </submittedName>
</protein>
<keyword evidence="1" id="KW-0614">Plasmid</keyword>
<name>A0A7L6WRV8_STRSL</name>
<geneLocation type="plasmid" evidence="1 2">
    <name>pIKMIN-B502</name>
</geneLocation>
<dbReference type="RefSeq" id="WP_181671459.1">
    <property type="nucleotide sequence ID" value="NZ_CP054155.1"/>
</dbReference>
<sequence>MGIFDFLKKSPRPLIEDEEITVETNKQHISQDGSYSWNDDEVIPFEILPDEVQEQFRNFYDKRTRIYQEFYRYIDRNREIERLAEEGDKVGKQYGVLSLSEVFKYAKNLDEADGNSHYYMEMYCEFYNQQYTTKVAEHYLSQADELLGFQEHELNLFDSQDLILSWVYFIDQGWLMSSDENGYHKDFDSLLELIDNLGSDPELISKFNRVEDEDGDFMFEFAESSWSELCLNPNYDYFSMVDYDGDPYNVSMQQIDFAMELFDVTLDNVLLILELLHGSLDTADEMRRYIQQLDETITVDDFVSYTEGGA</sequence>
<proteinExistence type="predicted"/>
<evidence type="ECO:0000313" key="1">
    <source>
        <dbReference type="EMBL" id="QMI52134.1"/>
    </source>
</evidence>